<keyword evidence="2" id="KW-0436">Ligase</keyword>
<accession>T0Y784</accession>
<name>T0Y784_9ZZZZ</name>
<dbReference type="GO" id="GO:0006434">
    <property type="term" value="P:seryl-tRNA aminoacylation"/>
    <property type="evidence" value="ECO:0007669"/>
    <property type="project" value="InterPro"/>
</dbReference>
<sequence>FGDKKNFDFNPKTHWEIAEALGIMDRQRAAKISGSRFTYLKGGLVEMQFALINLVFKLLSDEIFIQKIIKDNNLDLVAKPFIPILPPMMMKTEPYEATGRLKAEDTTYKLADDDLWLIASAEHSLCSMYTDEIISEEDLPIRYIGYSTAFRREAGTYGKDTNGLI</sequence>
<dbReference type="GO" id="GO:0005524">
    <property type="term" value="F:ATP binding"/>
    <property type="evidence" value="ECO:0007669"/>
    <property type="project" value="InterPro"/>
</dbReference>
<dbReference type="Gene3D" id="3.30.930.10">
    <property type="entry name" value="Bira Bifunctional Protein, Domain 2"/>
    <property type="match status" value="1"/>
</dbReference>
<comment type="caution">
    <text evidence="2">The sequence shown here is derived from an EMBL/GenBank/DDBJ whole genome shotgun (WGS) entry which is preliminary data.</text>
</comment>
<dbReference type="InterPro" id="IPR002314">
    <property type="entry name" value="aa-tRNA-synt_IIb"/>
</dbReference>
<protein>
    <submittedName>
        <fullName evidence="2">Seryl-tRNA synthetase</fullName>
    </submittedName>
</protein>
<dbReference type="SUPFAM" id="SSF55681">
    <property type="entry name" value="Class II aaRS and biotin synthetases"/>
    <property type="match status" value="1"/>
</dbReference>
<feature type="domain" description="Aminoacyl-tRNA synthetase class II (G/ P/ S/T)" evidence="1">
    <location>
        <begin position="112"/>
        <end position="165"/>
    </location>
</feature>
<feature type="non-terminal residue" evidence="2">
    <location>
        <position position="165"/>
    </location>
</feature>
<keyword evidence="2" id="KW-0030">Aminoacyl-tRNA synthetase</keyword>
<gene>
    <name evidence="2" type="ORF">B1A_20911</name>
</gene>
<dbReference type="GO" id="GO:0004828">
    <property type="term" value="F:serine-tRNA ligase activity"/>
    <property type="evidence" value="ECO:0007669"/>
    <property type="project" value="InterPro"/>
</dbReference>
<dbReference type="AlphaFoldDB" id="T0Y784"/>
<dbReference type="InterPro" id="IPR045864">
    <property type="entry name" value="aa-tRNA-synth_II/BPL/LPL"/>
</dbReference>
<reference evidence="2" key="1">
    <citation type="submission" date="2013-08" db="EMBL/GenBank/DDBJ databases">
        <authorList>
            <person name="Mendez C."/>
            <person name="Richter M."/>
            <person name="Ferrer M."/>
            <person name="Sanchez J."/>
        </authorList>
    </citation>
    <scope>NUCLEOTIDE SEQUENCE</scope>
</reference>
<proteinExistence type="predicted"/>
<dbReference type="Pfam" id="PF00587">
    <property type="entry name" value="tRNA-synt_2b"/>
    <property type="match status" value="1"/>
</dbReference>
<organism evidence="2">
    <name type="scientific">mine drainage metagenome</name>
    <dbReference type="NCBI Taxonomy" id="410659"/>
    <lineage>
        <taxon>unclassified sequences</taxon>
        <taxon>metagenomes</taxon>
        <taxon>ecological metagenomes</taxon>
    </lineage>
</organism>
<evidence type="ECO:0000259" key="1">
    <source>
        <dbReference type="Pfam" id="PF00587"/>
    </source>
</evidence>
<dbReference type="EMBL" id="AUZX01015443">
    <property type="protein sequence ID" value="EQD29008.1"/>
    <property type="molecule type" value="Genomic_DNA"/>
</dbReference>
<feature type="non-terminal residue" evidence="2">
    <location>
        <position position="1"/>
    </location>
</feature>
<evidence type="ECO:0000313" key="2">
    <source>
        <dbReference type="EMBL" id="EQD29008.1"/>
    </source>
</evidence>
<dbReference type="PANTHER" id="PTHR11778">
    <property type="entry name" value="SERYL-TRNA SYNTHETASE"/>
    <property type="match status" value="1"/>
</dbReference>
<dbReference type="InterPro" id="IPR002317">
    <property type="entry name" value="Ser-tRNA-ligase_type_1"/>
</dbReference>
<reference evidence="2" key="2">
    <citation type="journal article" date="2014" name="ISME J.">
        <title>Microbial stratification in low pH oxic and suboxic macroscopic growths along an acid mine drainage.</title>
        <authorList>
            <person name="Mendez-Garcia C."/>
            <person name="Mesa V."/>
            <person name="Sprenger R.R."/>
            <person name="Richter M."/>
            <person name="Diez M.S."/>
            <person name="Solano J."/>
            <person name="Bargiela R."/>
            <person name="Golyshina O.V."/>
            <person name="Manteca A."/>
            <person name="Ramos J.L."/>
            <person name="Gallego J.R."/>
            <person name="Llorente I."/>
            <person name="Martins Dos Santos V.A."/>
            <person name="Jensen O.N."/>
            <person name="Pelaez A.I."/>
            <person name="Sanchez J."/>
            <person name="Ferrer M."/>
        </authorList>
    </citation>
    <scope>NUCLEOTIDE SEQUENCE</scope>
</reference>